<proteinExistence type="predicted"/>
<protein>
    <submittedName>
        <fullName evidence="2">Uncharacterized protein</fullName>
    </submittedName>
</protein>
<sequence length="154" mass="17477">MAAVSADSDEEFNDIPEEFIRERELGLGADNQSDVELLEFSSVHTSDLLDEERFRVPSCESDEVNDSEFPQFKSMAARRSTRAASKRAVTDQEKADSTCLGPRATNIISAPKKRMTSSEATRAWKQRMKENEPERFEAYKEAGRQAYKAYRQGI</sequence>
<keyword evidence="3" id="KW-1185">Reference proteome</keyword>
<dbReference type="AlphaFoldDB" id="A0ABD0KE22"/>
<dbReference type="EMBL" id="JACVVK020000195">
    <property type="protein sequence ID" value="KAK7485396.1"/>
    <property type="molecule type" value="Genomic_DNA"/>
</dbReference>
<feature type="region of interest" description="Disordered" evidence="1">
    <location>
        <begin position="111"/>
        <end position="132"/>
    </location>
</feature>
<gene>
    <name evidence="2" type="ORF">BaRGS_00023344</name>
</gene>
<evidence type="ECO:0000313" key="3">
    <source>
        <dbReference type="Proteomes" id="UP001519460"/>
    </source>
</evidence>
<evidence type="ECO:0000313" key="2">
    <source>
        <dbReference type="EMBL" id="KAK7485396.1"/>
    </source>
</evidence>
<dbReference type="Proteomes" id="UP001519460">
    <property type="component" value="Unassembled WGS sequence"/>
</dbReference>
<evidence type="ECO:0000256" key="1">
    <source>
        <dbReference type="SAM" id="MobiDB-lite"/>
    </source>
</evidence>
<comment type="caution">
    <text evidence="2">The sequence shown here is derived from an EMBL/GenBank/DDBJ whole genome shotgun (WGS) entry which is preliminary data.</text>
</comment>
<reference evidence="2 3" key="1">
    <citation type="journal article" date="2023" name="Sci. Data">
        <title>Genome assembly of the Korean intertidal mud-creeper Batillaria attramentaria.</title>
        <authorList>
            <person name="Patra A.K."/>
            <person name="Ho P.T."/>
            <person name="Jun S."/>
            <person name="Lee S.J."/>
            <person name="Kim Y."/>
            <person name="Won Y.J."/>
        </authorList>
    </citation>
    <scope>NUCLEOTIDE SEQUENCE [LARGE SCALE GENOMIC DNA]</scope>
    <source>
        <strain evidence="2">Wonlab-2016</strain>
    </source>
</reference>
<feature type="region of interest" description="Disordered" evidence="1">
    <location>
        <begin position="61"/>
        <end position="97"/>
    </location>
</feature>
<accession>A0ABD0KE22</accession>
<organism evidence="2 3">
    <name type="scientific">Batillaria attramentaria</name>
    <dbReference type="NCBI Taxonomy" id="370345"/>
    <lineage>
        <taxon>Eukaryota</taxon>
        <taxon>Metazoa</taxon>
        <taxon>Spiralia</taxon>
        <taxon>Lophotrochozoa</taxon>
        <taxon>Mollusca</taxon>
        <taxon>Gastropoda</taxon>
        <taxon>Caenogastropoda</taxon>
        <taxon>Sorbeoconcha</taxon>
        <taxon>Cerithioidea</taxon>
        <taxon>Batillariidae</taxon>
        <taxon>Batillaria</taxon>
    </lineage>
</organism>
<name>A0ABD0KE22_9CAEN</name>